<dbReference type="InterPro" id="IPR036615">
    <property type="entry name" value="Mur_ligase_C_dom_sf"/>
</dbReference>
<evidence type="ECO:0000256" key="1">
    <source>
        <dbReference type="ARBA" id="ARBA00004752"/>
    </source>
</evidence>
<dbReference type="RefSeq" id="WP_256198300.1">
    <property type="nucleotide sequence ID" value="NZ_DBEZTG010000026.1"/>
</dbReference>
<evidence type="ECO:0000313" key="7">
    <source>
        <dbReference type="Proteomes" id="UP001524435"/>
    </source>
</evidence>
<sequence length="494" mass="56153">MKKIHFHELMKHLNLSGGDETKIQGVTQSHREVKPGWLFLAKAGAHIHGGVFMEEVLRQGGVVLCEKREILGKDALDHKKVVYCDRIDHYEAAILLALYGKVWEQVTLVGVSGTNGKSSVSHLIAQLWKENQVPYLWIGTDGISFNGKQYPSERTTPCASKLFSLLDEALEQKITHVVMEVSSQAIMQGRCALLRFDTVLLNSITSDHLDDHITKVQYRYTKFSLRWYLKEQGTMIVFHDSEEMKEIDQFKIPHLITVGEHGTHMQIMPLSCTLKGSRFRLNDYLFQTPLIGAFQIHNLAMVIAYGRSIRLSYRQLQKQIPLLQGKEGRMELFRADEKMILIDYAHTSSALASLLHDVKALKEAKQRMITVFGCGGERDACKRREMTQIACAFSDVVIATSDNPRGEAPWQILMEMIAFPSFRGVVIENRQFAIKYALTNAKKNDIILICGRGSEKVQLVKQERLPYRDKETVLRILEGGFPCLSNMLYHSESV</sequence>
<dbReference type="InterPro" id="IPR035911">
    <property type="entry name" value="MurE/MurF_N"/>
</dbReference>
<dbReference type="SUPFAM" id="SSF53623">
    <property type="entry name" value="MurD-like peptide ligases, catalytic domain"/>
    <property type="match status" value="1"/>
</dbReference>
<dbReference type="PANTHER" id="PTHR23135:SF4">
    <property type="entry name" value="UDP-N-ACETYLMURAMOYL-L-ALANYL-D-GLUTAMATE--2,6-DIAMINOPIMELATE LIGASE MURE HOMOLOG, CHLOROPLASTIC"/>
    <property type="match status" value="1"/>
</dbReference>
<dbReference type="Pfam" id="PF02875">
    <property type="entry name" value="Mur_ligase_C"/>
    <property type="match status" value="1"/>
</dbReference>
<comment type="pathway">
    <text evidence="1 3">Cell wall biogenesis; peptidoglycan biosynthesis.</text>
</comment>
<dbReference type="SUPFAM" id="SSF53244">
    <property type="entry name" value="MurD-like peptide ligases, peptide-binding domain"/>
    <property type="match status" value="1"/>
</dbReference>
<dbReference type="InterPro" id="IPR005761">
    <property type="entry name" value="UDP-N-AcMur-Glu-dNH2Pim_ligase"/>
</dbReference>
<keyword evidence="3" id="KW-0132">Cell division</keyword>
<evidence type="ECO:0000256" key="2">
    <source>
        <dbReference type="ARBA" id="ARBA00005898"/>
    </source>
</evidence>
<keyword evidence="3" id="KW-0573">Peptidoglycan synthesis</keyword>
<gene>
    <name evidence="6" type="ORF">NE663_10015</name>
</gene>
<dbReference type="GO" id="GO:0016874">
    <property type="term" value="F:ligase activity"/>
    <property type="evidence" value="ECO:0007669"/>
    <property type="project" value="UniProtKB-KW"/>
</dbReference>
<name>A0ABT1SMX7_9FIRM</name>
<accession>A0ABT1SMX7</accession>
<keyword evidence="3" id="KW-0131">Cell cycle</keyword>
<dbReference type="InterPro" id="IPR004101">
    <property type="entry name" value="Mur_ligase_C"/>
</dbReference>
<organism evidence="6 7">
    <name type="scientific">Massilicoli timonensis</name>
    <dbReference type="NCBI Taxonomy" id="2015901"/>
    <lineage>
        <taxon>Bacteria</taxon>
        <taxon>Bacillati</taxon>
        <taxon>Bacillota</taxon>
        <taxon>Erysipelotrichia</taxon>
        <taxon>Erysipelotrichales</taxon>
        <taxon>Erysipelotrichaceae</taxon>
        <taxon>Massilicoli</taxon>
    </lineage>
</organism>
<dbReference type="Gene3D" id="3.40.1190.10">
    <property type="entry name" value="Mur-like, catalytic domain"/>
    <property type="match status" value="1"/>
</dbReference>
<keyword evidence="3" id="KW-0133">Cell shape</keyword>
<comment type="caution">
    <text evidence="6">The sequence shown here is derived from an EMBL/GenBank/DDBJ whole genome shotgun (WGS) entry which is preliminary data.</text>
</comment>
<keyword evidence="3" id="KW-0961">Cell wall biogenesis/degradation</keyword>
<evidence type="ECO:0000259" key="5">
    <source>
        <dbReference type="Pfam" id="PF08245"/>
    </source>
</evidence>
<comment type="subcellular location">
    <subcellularLocation>
        <location evidence="3">Cytoplasm</location>
    </subcellularLocation>
</comment>
<dbReference type="InterPro" id="IPR036565">
    <property type="entry name" value="Mur-like_cat_sf"/>
</dbReference>
<evidence type="ECO:0000256" key="3">
    <source>
        <dbReference type="RuleBase" id="RU004135"/>
    </source>
</evidence>
<proteinExistence type="inferred from homology"/>
<dbReference type="PANTHER" id="PTHR23135">
    <property type="entry name" value="MUR LIGASE FAMILY MEMBER"/>
    <property type="match status" value="1"/>
</dbReference>
<dbReference type="Gene3D" id="3.40.1390.10">
    <property type="entry name" value="MurE/MurF, N-terminal domain"/>
    <property type="match status" value="1"/>
</dbReference>
<dbReference type="NCBIfam" id="TIGR01085">
    <property type="entry name" value="murE"/>
    <property type="match status" value="1"/>
</dbReference>
<dbReference type="EMBL" id="JANGCH010000019">
    <property type="protein sequence ID" value="MCQ5122585.1"/>
    <property type="molecule type" value="Genomic_DNA"/>
</dbReference>
<keyword evidence="6" id="KW-0436">Ligase</keyword>
<dbReference type="InterPro" id="IPR013221">
    <property type="entry name" value="Mur_ligase_cen"/>
</dbReference>
<feature type="domain" description="Mur ligase central" evidence="5">
    <location>
        <begin position="111"/>
        <end position="304"/>
    </location>
</feature>
<dbReference type="SUPFAM" id="SSF63418">
    <property type="entry name" value="MurE/MurF N-terminal domain"/>
    <property type="match status" value="1"/>
</dbReference>
<dbReference type="Proteomes" id="UP001524435">
    <property type="component" value="Unassembled WGS sequence"/>
</dbReference>
<keyword evidence="7" id="KW-1185">Reference proteome</keyword>
<evidence type="ECO:0000313" key="6">
    <source>
        <dbReference type="EMBL" id="MCQ5122585.1"/>
    </source>
</evidence>
<comment type="similarity">
    <text evidence="2">Belongs to the MurCDEF family. MurE subfamily.</text>
</comment>
<protein>
    <submittedName>
        <fullName evidence="6">UDP-N-acetylmuramoyl-L-alanyl-D-glutamate--2, 6-diaminopimelate ligase</fullName>
    </submittedName>
</protein>
<dbReference type="Gene3D" id="3.90.190.20">
    <property type="entry name" value="Mur ligase, C-terminal domain"/>
    <property type="match status" value="1"/>
</dbReference>
<reference evidence="6 7" key="1">
    <citation type="submission" date="2022-06" db="EMBL/GenBank/DDBJ databases">
        <title>Isolation of gut microbiota from human fecal samples.</title>
        <authorList>
            <person name="Pamer E.G."/>
            <person name="Barat B."/>
            <person name="Waligurski E."/>
            <person name="Medina S."/>
            <person name="Paddock L."/>
            <person name="Mostad J."/>
        </authorList>
    </citation>
    <scope>NUCLEOTIDE SEQUENCE [LARGE SCALE GENOMIC DNA]</scope>
    <source>
        <strain evidence="6 7">DFI.6.1</strain>
    </source>
</reference>
<dbReference type="Pfam" id="PF08245">
    <property type="entry name" value="Mur_ligase_M"/>
    <property type="match status" value="1"/>
</dbReference>
<evidence type="ECO:0000259" key="4">
    <source>
        <dbReference type="Pfam" id="PF02875"/>
    </source>
</evidence>
<feature type="domain" description="Mur ligase C-terminal" evidence="4">
    <location>
        <begin position="328"/>
        <end position="453"/>
    </location>
</feature>